<proteinExistence type="predicted"/>
<evidence type="ECO:0000313" key="2">
    <source>
        <dbReference type="Proteomes" id="UP000245263"/>
    </source>
</evidence>
<accession>A0ABN6KGQ3</accession>
<dbReference type="EMBL" id="AP025028">
    <property type="protein sequence ID" value="BDA80419.1"/>
    <property type="molecule type" value="Genomic_DNA"/>
</dbReference>
<name>A0ABN6KGQ3_9LEPT</name>
<dbReference type="Proteomes" id="UP000245263">
    <property type="component" value="Chromosome 1"/>
</dbReference>
<evidence type="ECO:0000313" key="1">
    <source>
        <dbReference type="EMBL" id="BDA80419.1"/>
    </source>
</evidence>
<keyword evidence="2" id="KW-1185">Reference proteome</keyword>
<reference evidence="1 2" key="1">
    <citation type="submission" date="2021-08" db="EMBL/GenBank/DDBJ databases">
        <title>Complete genome sequence of Leptospira kobayashii strain E30.</title>
        <authorList>
            <person name="Nakao R."/>
            <person name="Nakamura S."/>
            <person name="Masuzawa T."/>
            <person name="Koizumi N."/>
        </authorList>
    </citation>
    <scope>NUCLEOTIDE SEQUENCE [LARGE SCALE GENOMIC DNA]</scope>
    <source>
        <strain evidence="1 2">E30</strain>
    </source>
</reference>
<gene>
    <name evidence="1" type="ORF">LPTSP3_g33490</name>
</gene>
<sequence length="298" mass="34768">MNTTWSNMNSISSKILKLLFLLIFIVQYDLKSGEIIPNSPKINLSKLYESLGEDNKKEKLSSIKHSIGKKHLFAKADEDGCSLILTQSFGTVKYFSVSCNGKPREGLIHFAHSSRKGQIPERHFRLIGIHKIGTKNYIEISLGNTKFETASVSNNKDDTEFQYIRSPFTRKSEKKEIYRELKNPNLIYFRTIAYDKNRRREAPSNLEVFFDESCPLVFLEKDESFYWDKTISYVFQISCVKDTPYALARIPGNNEGRLVVSDQISRLPEKGERFYAKLRMRKITNEQAFWEEFKLYYE</sequence>
<protein>
    <recommendedName>
        <fullName evidence="3">Lipoprotein</fullName>
    </recommendedName>
</protein>
<organism evidence="1 2">
    <name type="scientific">Leptospira kobayashii</name>
    <dbReference type="NCBI Taxonomy" id="1917830"/>
    <lineage>
        <taxon>Bacteria</taxon>
        <taxon>Pseudomonadati</taxon>
        <taxon>Spirochaetota</taxon>
        <taxon>Spirochaetia</taxon>
        <taxon>Leptospirales</taxon>
        <taxon>Leptospiraceae</taxon>
        <taxon>Leptospira</taxon>
    </lineage>
</organism>
<dbReference type="NCBIfam" id="NF047693">
    <property type="entry name" value="LIC11113_fam"/>
    <property type="match status" value="1"/>
</dbReference>
<evidence type="ECO:0008006" key="3">
    <source>
        <dbReference type="Google" id="ProtNLM"/>
    </source>
</evidence>